<accession>A0ABQ9HFS2</accession>
<dbReference type="EMBL" id="JARBHB010000005">
    <property type="protein sequence ID" value="KAJ8883185.1"/>
    <property type="molecule type" value="Genomic_DNA"/>
</dbReference>
<name>A0ABQ9HFS2_9NEOP</name>
<proteinExistence type="predicted"/>
<keyword evidence="2" id="KW-1185">Reference proteome</keyword>
<organism evidence="1 2">
    <name type="scientific">Dryococelus australis</name>
    <dbReference type="NCBI Taxonomy" id="614101"/>
    <lineage>
        <taxon>Eukaryota</taxon>
        <taxon>Metazoa</taxon>
        <taxon>Ecdysozoa</taxon>
        <taxon>Arthropoda</taxon>
        <taxon>Hexapoda</taxon>
        <taxon>Insecta</taxon>
        <taxon>Pterygota</taxon>
        <taxon>Neoptera</taxon>
        <taxon>Polyneoptera</taxon>
        <taxon>Phasmatodea</taxon>
        <taxon>Verophasmatodea</taxon>
        <taxon>Anareolatae</taxon>
        <taxon>Phasmatidae</taxon>
        <taxon>Eurycanthinae</taxon>
        <taxon>Dryococelus</taxon>
    </lineage>
</organism>
<evidence type="ECO:0000313" key="2">
    <source>
        <dbReference type="Proteomes" id="UP001159363"/>
    </source>
</evidence>
<protein>
    <submittedName>
        <fullName evidence="1">Uncharacterized protein</fullName>
    </submittedName>
</protein>
<evidence type="ECO:0000313" key="1">
    <source>
        <dbReference type="EMBL" id="KAJ8883185.1"/>
    </source>
</evidence>
<gene>
    <name evidence="1" type="ORF">PR048_015025</name>
</gene>
<reference evidence="1 2" key="1">
    <citation type="submission" date="2023-02" db="EMBL/GenBank/DDBJ databases">
        <title>LHISI_Scaffold_Assembly.</title>
        <authorList>
            <person name="Stuart O.P."/>
            <person name="Cleave R."/>
            <person name="Magrath M.J.L."/>
            <person name="Mikheyev A.S."/>
        </authorList>
    </citation>
    <scope>NUCLEOTIDE SEQUENCE [LARGE SCALE GENOMIC DNA]</scope>
    <source>
        <strain evidence="1">Daus_M_001</strain>
        <tissue evidence="1">Leg muscle</tissue>
    </source>
</reference>
<comment type="caution">
    <text evidence="1">The sequence shown here is derived from an EMBL/GenBank/DDBJ whole genome shotgun (WGS) entry which is preliminary data.</text>
</comment>
<sequence length="506" mass="56268">MTVAYLHNFIRRNHTSRNLYTPPGTFDHADDDGEFVQVVRWRSARSRALANRYSLGDSHRARTEGTERARTNARVCAHHKRGFCLHPSAEQGAAVAERLDCSPTTKVNRVESAAGSLPDFSKRESCRTIPLVGEFSRGSAVSPALAFRRCSILISFHPHRLSKSRCSNLSTQLNNSNGNTARLARRSDEELDVRVSVARIAHSLHDLGRRTLGTWESCREMPMVGGFSRGSPPPQPLATRRRYIRSHFGSQDLDAVFSYPGPRFLLVNESTVTKSSGRRETRRTRHVTSPSWETSQDHGWLFRGSRVDYDEGKRGGVEDWGLQTLSSSWESAQLIHRNFSPTRSLQAPAACLPSRIFSRNEQILGGGGGREVGSGGGCRRRGDVASGRIGDGALEPIGYHDMTTLNRHTESNNSRPSHSSTVIDFLEHDADSASDFIGWVTRSSASIDLLRLDAECTSEFFGWVTYSSVVIDFVTHDADSTYVFFGWITYSSVTIDFFGNVINFFG</sequence>
<dbReference type="Proteomes" id="UP001159363">
    <property type="component" value="Chromosome 4"/>
</dbReference>